<proteinExistence type="predicted"/>
<dbReference type="SUPFAM" id="SSF53335">
    <property type="entry name" value="S-adenosyl-L-methionine-dependent methyltransferases"/>
    <property type="match status" value="1"/>
</dbReference>
<dbReference type="AlphaFoldDB" id="A0A6C0IAS5"/>
<accession>A0A6C0IAS5</accession>
<protein>
    <recommendedName>
        <fullName evidence="2">Methyltransferase FkbM domain-containing protein</fullName>
    </recommendedName>
</protein>
<evidence type="ECO:0000313" key="1">
    <source>
        <dbReference type="EMBL" id="QHT90138.1"/>
    </source>
</evidence>
<reference evidence="1" key="1">
    <citation type="journal article" date="2020" name="Nature">
        <title>Giant virus diversity and host interactions through global metagenomics.</title>
        <authorList>
            <person name="Schulz F."/>
            <person name="Roux S."/>
            <person name="Paez-Espino D."/>
            <person name="Jungbluth S."/>
            <person name="Walsh D.A."/>
            <person name="Denef V.J."/>
            <person name="McMahon K.D."/>
            <person name="Konstantinidis K.T."/>
            <person name="Eloe-Fadrosh E.A."/>
            <person name="Kyrpides N.C."/>
            <person name="Woyke T."/>
        </authorList>
    </citation>
    <scope>NUCLEOTIDE SEQUENCE</scope>
    <source>
        <strain evidence="1">GVMAG-M-3300023184-62</strain>
    </source>
</reference>
<evidence type="ECO:0008006" key="2">
    <source>
        <dbReference type="Google" id="ProtNLM"/>
    </source>
</evidence>
<dbReference type="EMBL" id="MN740152">
    <property type="protein sequence ID" value="QHT90138.1"/>
    <property type="molecule type" value="Genomic_DNA"/>
</dbReference>
<organism evidence="1">
    <name type="scientific">viral metagenome</name>
    <dbReference type="NCBI Taxonomy" id="1070528"/>
    <lineage>
        <taxon>unclassified sequences</taxon>
        <taxon>metagenomes</taxon>
        <taxon>organismal metagenomes</taxon>
    </lineage>
</organism>
<dbReference type="Gene3D" id="3.40.50.150">
    <property type="entry name" value="Vaccinia Virus protein VP39"/>
    <property type="match status" value="1"/>
</dbReference>
<sequence length="205" mass="23606">MIFVNEYGQIIPHQQLEITEQRQADTYINNEHIVLELGARYGTVSCIINKKTSKLVSVEPDERVHAALEYNMVSNGCYFNIIKGVISRTIMNLVAKDSYAGYGTISVKSDSSTIKSFTLEEIEETYSLHFNALVADCEGFLEQFFDKNPKLYCQLKLVIFEKDNCNTCNYDKIINNLRNNNFEQIEDGTHQVWHKLPTKYTEPLQ</sequence>
<dbReference type="InterPro" id="IPR029063">
    <property type="entry name" value="SAM-dependent_MTases_sf"/>
</dbReference>
<name>A0A6C0IAS5_9ZZZZ</name>